<dbReference type="AlphaFoldDB" id="A0A0S4JPF5"/>
<feature type="compositionally biased region" description="Polar residues" evidence="1">
    <location>
        <begin position="127"/>
        <end position="142"/>
    </location>
</feature>
<dbReference type="EMBL" id="CYKH01001973">
    <property type="protein sequence ID" value="CUG91814.1"/>
    <property type="molecule type" value="Genomic_DNA"/>
</dbReference>
<feature type="region of interest" description="Disordered" evidence="1">
    <location>
        <begin position="110"/>
        <end position="148"/>
    </location>
</feature>
<gene>
    <name evidence="2" type="ORF">BSAL_34265</name>
</gene>
<keyword evidence="3" id="KW-1185">Reference proteome</keyword>
<proteinExistence type="predicted"/>
<dbReference type="Proteomes" id="UP000051952">
    <property type="component" value="Unassembled WGS sequence"/>
</dbReference>
<protein>
    <submittedName>
        <fullName evidence="2">Uncharacterized protein</fullName>
    </submittedName>
</protein>
<sequence>MSFFEGSRVDPSSFILTDMKSPRSEHSLQRTASTLARERVHKTNFEGGVMNPSLEASTKSRKVTQLSTPRTRAMEEDESPRSLRSGKKIAKADDPVGEWSVASVTGTGGAASVNNNSMGMNHLLSPGRTTNRSEGTSALNSSRRSEASQRLRTQVKVHMSQHEANHMNTSNIVPPGRKQSRWSRKKSIDAGKAAFLAMTSPKKYGFNKPPMEAPLVTGHGAAPTNLHRKNFPMVVSARQAVLPPWATER</sequence>
<evidence type="ECO:0000313" key="2">
    <source>
        <dbReference type="EMBL" id="CUG91814.1"/>
    </source>
</evidence>
<organism evidence="2 3">
    <name type="scientific">Bodo saltans</name>
    <name type="common">Flagellated protozoan</name>
    <dbReference type="NCBI Taxonomy" id="75058"/>
    <lineage>
        <taxon>Eukaryota</taxon>
        <taxon>Discoba</taxon>
        <taxon>Euglenozoa</taxon>
        <taxon>Kinetoplastea</taxon>
        <taxon>Metakinetoplastina</taxon>
        <taxon>Eubodonida</taxon>
        <taxon>Bodonidae</taxon>
        <taxon>Bodo</taxon>
    </lineage>
</organism>
<dbReference type="VEuPathDB" id="TriTrypDB:BSAL_34265"/>
<feature type="region of interest" description="Disordered" evidence="1">
    <location>
        <begin position="45"/>
        <end position="91"/>
    </location>
</feature>
<evidence type="ECO:0000256" key="1">
    <source>
        <dbReference type="SAM" id="MobiDB-lite"/>
    </source>
</evidence>
<feature type="region of interest" description="Disordered" evidence="1">
    <location>
        <begin position="167"/>
        <end position="186"/>
    </location>
</feature>
<name>A0A0S4JPF5_BODSA</name>
<evidence type="ECO:0000313" key="3">
    <source>
        <dbReference type="Proteomes" id="UP000051952"/>
    </source>
</evidence>
<reference evidence="3" key="1">
    <citation type="submission" date="2015-09" db="EMBL/GenBank/DDBJ databases">
        <authorList>
            <consortium name="Pathogen Informatics"/>
        </authorList>
    </citation>
    <scope>NUCLEOTIDE SEQUENCE [LARGE SCALE GENOMIC DNA]</scope>
    <source>
        <strain evidence="3">Lake Konstanz</strain>
    </source>
</reference>
<accession>A0A0S4JPF5</accession>